<gene>
    <name evidence="2" type="ORF">GCM10008939_33950</name>
</gene>
<evidence type="ECO:0000313" key="3">
    <source>
        <dbReference type="Proteomes" id="UP000635726"/>
    </source>
</evidence>
<reference evidence="2" key="1">
    <citation type="journal article" date="2014" name="Int. J. Syst. Evol. Microbiol.">
        <title>Complete genome sequence of Corynebacterium casei LMG S-19264T (=DSM 44701T), isolated from a smear-ripened cheese.</title>
        <authorList>
            <consortium name="US DOE Joint Genome Institute (JGI-PGF)"/>
            <person name="Walter F."/>
            <person name="Albersmeier A."/>
            <person name="Kalinowski J."/>
            <person name="Ruckert C."/>
        </authorList>
    </citation>
    <scope>NUCLEOTIDE SEQUENCE</scope>
    <source>
        <strain evidence="2">JCM 14371</strain>
    </source>
</reference>
<dbReference type="Gene3D" id="3.90.70.10">
    <property type="entry name" value="Cysteine proteinases"/>
    <property type="match status" value="1"/>
</dbReference>
<accession>A0A917UV00</accession>
<dbReference type="InterPro" id="IPR039564">
    <property type="entry name" value="Peptidase_C39-like"/>
</dbReference>
<proteinExistence type="predicted"/>
<evidence type="ECO:0000313" key="2">
    <source>
        <dbReference type="EMBL" id="GGJ87118.1"/>
    </source>
</evidence>
<dbReference type="RefSeq" id="WP_229671113.1">
    <property type="nucleotide sequence ID" value="NZ_BMOE01000017.1"/>
</dbReference>
<keyword evidence="3" id="KW-1185">Reference proteome</keyword>
<protein>
    <submittedName>
        <fullName evidence="2">Peptidase C39</fullName>
    </submittedName>
</protein>
<evidence type="ECO:0000259" key="1">
    <source>
        <dbReference type="Pfam" id="PF13529"/>
    </source>
</evidence>
<dbReference type="AlphaFoldDB" id="A0A917UV00"/>
<dbReference type="EMBL" id="BMOE01000017">
    <property type="protein sequence ID" value="GGJ87118.1"/>
    <property type="molecule type" value="Genomic_DNA"/>
</dbReference>
<name>A0A917UV00_9DEIO</name>
<dbReference type="InterPro" id="IPR039563">
    <property type="entry name" value="Peptidase_C39_single_dom"/>
</dbReference>
<organism evidence="2 3">
    <name type="scientific">Deinococcus aquiradiocola</name>
    <dbReference type="NCBI Taxonomy" id="393059"/>
    <lineage>
        <taxon>Bacteria</taxon>
        <taxon>Thermotogati</taxon>
        <taxon>Deinococcota</taxon>
        <taxon>Deinococci</taxon>
        <taxon>Deinococcales</taxon>
        <taxon>Deinococcaceae</taxon>
        <taxon>Deinococcus</taxon>
    </lineage>
</organism>
<reference evidence="2" key="2">
    <citation type="submission" date="2020-09" db="EMBL/GenBank/DDBJ databases">
        <authorList>
            <person name="Sun Q."/>
            <person name="Ohkuma M."/>
        </authorList>
    </citation>
    <scope>NUCLEOTIDE SEQUENCE</scope>
    <source>
        <strain evidence="2">JCM 14371</strain>
    </source>
</reference>
<dbReference type="CDD" id="cd02549">
    <property type="entry name" value="Peptidase_C39A"/>
    <property type="match status" value="1"/>
</dbReference>
<dbReference type="Proteomes" id="UP000635726">
    <property type="component" value="Unassembled WGS sequence"/>
</dbReference>
<sequence length="344" mass="37337">MASSPSTSILDFQTGEDRAERFHLHPQPGSAGLMLQGNPVGTLTTDPITTEPFNELLPSWNATLVPGGTLTLHVRVQVSDDRWTKWYSFGTWQTEPGRNSEDGQDDEDARVLTDTLRLETLATTYQARVTLQGEGSQLHLLTFATSERAHLTGTPRPGQPEHWGVELAVPEYSQMEHEGGSGWCSPTSLAMVLGALGTQVSVPETAAAVYDEEYPGAGNWVFNVAHAGQLGYHAHLTRLPDLQAAEALIAQGVPLILSIRWGEGELPGAPIPSCNGHLVVLRGFDGEGQPIVNDPAAATAAEVRRTYPRADFERQWLVHSGGLAYVIRHREGQLKEIPASTTDR</sequence>
<feature type="domain" description="Peptidase C39-like" evidence="1">
    <location>
        <begin position="167"/>
        <end position="296"/>
    </location>
</feature>
<comment type="caution">
    <text evidence="2">The sequence shown here is derived from an EMBL/GenBank/DDBJ whole genome shotgun (WGS) entry which is preliminary data.</text>
</comment>
<dbReference type="Pfam" id="PF13529">
    <property type="entry name" value="Peptidase_C39_2"/>
    <property type="match status" value="1"/>
</dbReference>